<protein>
    <submittedName>
        <fullName evidence="2">Uncharacterized protein</fullName>
    </submittedName>
</protein>
<gene>
    <name evidence="2" type="ORF">PAXINDRAFT_43778</name>
</gene>
<reference evidence="3" key="2">
    <citation type="submission" date="2015-01" db="EMBL/GenBank/DDBJ databases">
        <title>Evolutionary Origins and Diversification of the Mycorrhizal Mutualists.</title>
        <authorList>
            <consortium name="DOE Joint Genome Institute"/>
            <consortium name="Mycorrhizal Genomics Consortium"/>
            <person name="Kohler A."/>
            <person name="Kuo A."/>
            <person name="Nagy L.G."/>
            <person name="Floudas D."/>
            <person name="Copeland A."/>
            <person name="Barry K.W."/>
            <person name="Cichocki N."/>
            <person name="Veneault-Fourrey C."/>
            <person name="LaButti K."/>
            <person name="Lindquist E.A."/>
            <person name="Lipzen A."/>
            <person name="Lundell T."/>
            <person name="Morin E."/>
            <person name="Murat C."/>
            <person name="Riley R."/>
            <person name="Ohm R."/>
            <person name="Sun H."/>
            <person name="Tunlid A."/>
            <person name="Henrissat B."/>
            <person name="Grigoriev I.V."/>
            <person name="Hibbett D.S."/>
            <person name="Martin F."/>
        </authorList>
    </citation>
    <scope>NUCLEOTIDE SEQUENCE [LARGE SCALE GENOMIC DNA]</scope>
    <source>
        <strain evidence="3">ATCC 200175</strain>
    </source>
</reference>
<proteinExistence type="predicted"/>
<feature type="non-terminal residue" evidence="2">
    <location>
        <position position="1"/>
    </location>
</feature>
<feature type="non-terminal residue" evidence="2">
    <location>
        <position position="279"/>
    </location>
</feature>
<dbReference type="EMBL" id="KN820345">
    <property type="protein sequence ID" value="KIJ06403.1"/>
    <property type="molecule type" value="Genomic_DNA"/>
</dbReference>
<keyword evidence="3" id="KW-1185">Reference proteome</keyword>
<feature type="coiled-coil region" evidence="1">
    <location>
        <begin position="60"/>
        <end position="100"/>
    </location>
</feature>
<evidence type="ECO:0000313" key="3">
    <source>
        <dbReference type="Proteomes" id="UP000053647"/>
    </source>
</evidence>
<keyword evidence="1" id="KW-0175">Coiled coil</keyword>
<dbReference type="AlphaFoldDB" id="A0A0C9T4U2"/>
<sequence length="279" mass="32015">PQSMADPNLETPPNYAGPEFDVVREGLRRGYNENDQQAIERLLAAWQADRATRIAAWNAQKEVEARADAEAEEMRRLREEEEELLVNEEAECERREAEKKKPKMNTFVPGSSVADVLIHPPSQYALQKLSTFDYVEMWYFSPAGRLDASKFHDRSQAEDTLGISKIDDLLTVRPIVSVKASRNVIPDHELTFPDFLSAKNCFLDHAKKANWPTTNLDALAKFFWFLETHPSVQLPLGERIILTYASRIRFDWHRELKAGRGYDISVINGRLLDTITRDI</sequence>
<dbReference type="HOGENOM" id="CLU_052398_1_0_1"/>
<evidence type="ECO:0000313" key="2">
    <source>
        <dbReference type="EMBL" id="KIJ06403.1"/>
    </source>
</evidence>
<reference evidence="2 3" key="1">
    <citation type="submission" date="2014-06" db="EMBL/GenBank/DDBJ databases">
        <authorList>
            <consortium name="DOE Joint Genome Institute"/>
            <person name="Kuo A."/>
            <person name="Kohler A."/>
            <person name="Nagy L.G."/>
            <person name="Floudas D."/>
            <person name="Copeland A."/>
            <person name="Barry K.W."/>
            <person name="Cichocki N."/>
            <person name="Veneault-Fourrey C."/>
            <person name="LaButti K."/>
            <person name="Lindquist E.A."/>
            <person name="Lipzen A."/>
            <person name="Lundell T."/>
            <person name="Morin E."/>
            <person name="Murat C."/>
            <person name="Sun H."/>
            <person name="Tunlid A."/>
            <person name="Henrissat B."/>
            <person name="Grigoriev I.V."/>
            <person name="Hibbett D.S."/>
            <person name="Martin F."/>
            <person name="Nordberg H.P."/>
            <person name="Cantor M.N."/>
            <person name="Hua S.X."/>
        </authorList>
    </citation>
    <scope>NUCLEOTIDE SEQUENCE [LARGE SCALE GENOMIC DNA]</scope>
    <source>
        <strain evidence="2 3">ATCC 200175</strain>
    </source>
</reference>
<dbReference type="Proteomes" id="UP000053647">
    <property type="component" value="Unassembled WGS sequence"/>
</dbReference>
<organism evidence="2 3">
    <name type="scientific">Paxillus involutus ATCC 200175</name>
    <dbReference type="NCBI Taxonomy" id="664439"/>
    <lineage>
        <taxon>Eukaryota</taxon>
        <taxon>Fungi</taxon>
        <taxon>Dikarya</taxon>
        <taxon>Basidiomycota</taxon>
        <taxon>Agaricomycotina</taxon>
        <taxon>Agaricomycetes</taxon>
        <taxon>Agaricomycetidae</taxon>
        <taxon>Boletales</taxon>
        <taxon>Paxilineae</taxon>
        <taxon>Paxillaceae</taxon>
        <taxon>Paxillus</taxon>
    </lineage>
</organism>
<accession>A0A0C9T4U2</accession>
<name>A0A0C9T4U2_PAXIN</name>
<dbReference type="OrthoDB" id="2688210at2759"/>
<evidence type="ECO:0000256" key="1">
    <source>
        <dbReference type="SAM" id="Coils"/>
    </source>
</evidence>